<gene>
    <name evidence="4" type="ORF">IM811_015809</name>
</gene>
<evidence type="ECO:0000256" key="3">
    <source>
        <dbReference type="ARBA" id="ARBA00023002"/>
    </source>
</evidence>
<dbReference type="SUPFAM" id="SSF51735">
    <property type="entry name" value="NAD(P)-binding Rossmann-fold domains"/>
    <property type="match status" value="1"/>
</dbReference>
<sequence length="253" mass="26544">MAGQGRLSGKVAIVTGGGSGFGLTISEVYAREGAKLIIGDLNTAGAAHIAEQYPGNIVLQQMNVTKRADWDAAVAAAHEKFGTLDIVVNNAGTSYKNKPTLEVTEEEYARCFDVNVLGIFHSVAAAFPGFVKRKGGIMVNISSCGASRPRQGLVWYNASKGAVSNATQGLALEFGPHQIRVNSICPLLCGTGLFESFAGVPDTPENRQKFLGNVPLGRLTETIDVANAALYLASDEAAFLTGVNLNVDGGRTI</sequence>
<keyword evidence="3" id="KW-0560">Oxidoreductase</keyword>
<dbReference type="EMBL" id="JADCTT010000007">
    <property type="protein sequence ID" value="KAF9749782.1"/>
    <property type="molecule type" value="Genomic_DNA"/>
</dbReference>
<keyword evidence="2" id="KW-0521">NADP</keyword>
<dbReference type="InterPro" id="IPR002347">
    <property type="entry name" value="SDR_fam"/>
</dbReference>
<dbReference type="PRINTS" id="PR00081">
    <property type="entry name" value="GDHRDH"/>
</dbReference>
<dbReference type="InterPro" id="IPR036291">
    <property type="entry name" value="NAD(P)-bd_dom_sf"/>
</dbReference>
<reference evidence="4" key="1">
    <citation type="submission" date="2020-10" db="EMBL/GenBank/DDBJ databases">
        <title>High-Quality Genome Resource of Clonostachys rosea strain S41 by Oxford Nanopore Long-Read Sequencing.</title>
        <authorList>
            <person name="Wang H."/>
        </authorList>
    </citation>
    <scope>NUCLEOTIDE SEQUENCE</scope>
    <source>
        <strain evidence="4">S41</strain>
    </source>
</reference>
<dbReference type="AlphaFoldDB" id="A0A8H7N650"/>
<accession>A0A8H7N650</accession>
<evidence type="ECO:0000256" key="2">
    <source>
        <dbReference type="ARBA" id="ARBA00022857"/>
    </source>
</evidence>
<dbReference type="Gene3D" id="3.40.50.720">
    <property type="entry name" value="NAD(P)-binding Rossmann-like Domain"/>
    <property type="match status" value="1"/>
</dbReference>
<evidence type="ECO:0000313" key="4">
    <source>
        <dbReference type="EMBL" id="KAF9749782.1"/>
    </source>
</evidence>
<dbReference type="Pfam" id="PF13561">
    <property type="entry name" value="adh_short_C2"/>
    <property type="match status" value="1"/>
</dbReference>
<dbReference type="Proteomes" id="UP000616885">
    <property type="component" value="Unassembled WGS sequence"/>
</dbReference>
<protein>
    <submittedName>
        <fullName evidence="4">Uncharacterized protein</fullName>
    </submittedName>
</protein>
<evidence type="ECO:0000313" key="5">
    <source>
        <dbReference type="Proteomes" id="UP000616885"/>
    </source>
</evidence>
<dbReference type="GO" id="GO:0016491">
    <property type="term" value="F:oxidoreductase activity"/>
    <property type="evidence" value="ECO:0007669"/>
    <property type="project" value="UniProtKB-KW"/>
</dbReference>
<dbReference type="PANTHER" id="PTHR43639">
    <property type="entry name" value="OXIDOREDUCTASE, SHORT-CHAIN DEHYDROGENASE/REDUCTASE FAMILY (AFU_ORTHOLOGUE AFUA_5G02870)"/>
    <property type="match status" value="1"/>
</dbReference>
<dbReference type="PANTHER" id="PTHR43639:SF1">
    <property type="entry name" value="SHORT-CHAIN DEHYDROGENASE_REDUCTASE FAMILY PROTEIN"/>
    <property type="match status" value="1"/>
</dbReference>
<name>A0A8H7N650_BIOOC</name>
<evidence type="ECO:0000256" key="1">
    <source>
        <dbReference type="ARBA" id="ARBA00006484"/>
    </source>
</evidence>
<dbReference type="NCBIfam" id="NF005559">
    <property type="entry name" value="PRK07231.1"/>
    <property type="match status" value="1"/>
</dbReference>
<comment type="caution">
    <text evidence="4">The sequence shown here is derived from an EMBL/GenBank/DDBJ whole genome shotgun (WGS) entry which is preliminary data.</text>
</comment>
<comment type="similarity">
    <text evidence="1">Belongs to the short-chain dehydrogenases/reductases (SDR) family.</text>
</comment>
<organism evidence="4 5">
    <name type="scientific">Bionectria ochroleuca</name>
    <name type="common">Gliocladium roseum</name>
    <dbReference type="NCBI Taxonomy" id="29856"/>
    <lineage>
        <taxon>Eukaryota</taxon>
        <taxon>Fungi</taxon>
        <taxon>Dikarya</taxon>
        <taxon>Ascomycota</taxon>
        <taxon>Pezizomycotina</taxon>
        <taxon>Sordariomycetes</taxon>
        <taxon>Hypocreomycetidae</taxon>
        <taxon>Hypocreales</taxon>
        <taxon>Bionectriaceae</taxon>
        <taxon>Clonostachys</taxon>
    </lineage>
</organism>
<dbReference type="FunFam" id="3.40.50.720:FF:000084">
    <property type="entry name" value="Short-chain dehydrogenase reductase"/>
    <property type="match status" value="1"/>
</dbReference>
<dbReference type="PRINTS" id="PR00080">
    <property type="entry name" value="SDRFAMILY"/>
</dbReference>
<proteinExistence type="inferred from homology"/>